<protein>
    <submittedName>
        <fullName evidence="1">BgtE-2758</fullName>
    </submittedName>
</protein>
<keyword evidence="2" id="KW-1185">Reference proteome</keyword>
<sequence length="124" mass="14460">MYLGPVKTHRVIFYLQEDKEVVIKAVVSSGHDDKRCSKVWSLLPPRTTRKSSSAIIRAVKLMDNYHFKCKNMYIKASTLQLQVNFARDQVRYATFPDGINYPILQNESLRLWPLRLPESSTWSK</sequence>
<evidence type="ECO:0000313" key="2">
    <source>
        <dbReference type="Proteomes" id="UP000324639"/>
    </source>
</evidence>
<name>A0A9X9MFG8_BLUGR</name>
<organism evidence="1 2">
    <name type="scientific">Blumeria graminis f. sp. tritici</name>
    <dbReference type="NCBI Taxonomy" id="62690"/>
    <lineage>
        <taxon>Eukaryota</taxon>
        <taxon>Fungi</taxon>
        <taxon>Dikarya</taxon>
        <taxon>Ascomycota</taxon>
        <taxon>Pezizomycotina</taxon>
        <taxon>Leotiomycetes</taxon>
        <taxon>Erysiphales</taxon>
        <taxon>Erysiphaceae</taxon>
        <taxon>Blumeria</taxon>
    </lineage>
</organism>
<proteinExistence type="predicted"/>
<accession>A0A9X9MFG8</accession>
<dbReference type="EMBL" id="LR026988">
    <property type="protein sequence ID" value="VDB84408.1"/>
    <property type="molecule type" value="Genomic_DNA"/>
</dbReference>
<dbReference type="Proteomes" id="UP000324639">
    <property type="component" value="Chromosome Bgt_-05"/>
</dbReference>
<evidence type="ECO:0000313" key="1">
    <source>
        <dbReference type="EMBL" id="VDB84408.1"/>
    </source>
</evidence>
<gene>
    <name evidence="1" type="ORF">BGT96224V316_LOCUS3373</name>
</gene>
<dbReference type="AlphaFoldDB" id="A0A9X9MFG8"/>
<reference evidence="1 2" key="1">
    <citation type="submission" date="2018-08" db="EMBL/GenBank/DDBJ databases">
        <authorList>
            <person name="Muller C M."/>
        </authorList>
    </citation>
    <scope>NUCLEOTIDE SEQUENCE [LARGE SCALE GENOMIC DNA]</scope>
</reference>